<keyword evidence="3" id="KW-1185">Reference proteome</keyword>
<reference evidence="3" key="1">
    <citation type="journal article" date="2019" name="Int. J. Syst. Evol. Microbiol.">
        <title>The Global Catalogue of Microorganisms (GCM) 10K type strain sequencing project: providing services to taxonomists for standard genome sequencing and annotation.</title>
        <authorList>
            <consortium name="The Broad Institute Genomics Platform"/>
            <consortium name="The Broad Institute Genome Sequencing Center for Infectious Disease"/>
            <person name="Wu L."/>
            <person name="Ma J."/>
        </authorList>
    </citation>
    <scope>NUCLEOTIDE SEQUENCE [LARGE SCALE GENOMIC DNA]</scope>
    <source>
        <strain evidence="3">KCTC 42662</strain>
    </source>
</reference>
<dbReference type="RefSeq" id="WP_380906173.1">
    <property type="nucleotide sequence ID" value="NZ_JBHUEG010000018.1"/>
</dbReference>
<evidence type="ECO:0000313" key="2">
    <source>
        <dbReference type="EMBL" id="MFD2549835.1"/>
    </source>
</evidence>
<evidence type="ECO:0000256" key="1">
    <source>
        <dbReference type="SAM" id="SignalP"/>
    </source>
</evidence>
<comment type="caution">
    <text evidence="2">The sequence shown here is derived from an EMBL/GenBank/DDBJ whole genome shotgun (WGS) entry which is preliminary data.</text>
</comment>
<keyword evidence="1" id="KW-0732">Signal</keyword>
<dbReference type="EMBL" id="JBHULR010000021">
    <property type="protein sequence ID" value="MFD2549835.1"/>
    <property type="molecule type" value="Genomic_DNA"/>
</dbReference>
<accession>A0ABW5KQ01</accession>
<name>A0ABW5KQ01_9SPHI</name>
<evidence type="ECO:0008006" key="4">
    <source>
        <dbReference type="Google" id="ProtNLM"/>
    </source>
</evidence>
<proteinExistence type="predicted"/>
<feature type="signal peptide" evidence="1">
    <location>
        <begin position="1"/>
        <end position="19"/>
    </location>
</feature>
<gene>
    <name evidence="2" type="ORF">ACFSR5_19480</name>
</gene>
<protein>
    <recommendedName>
        <fullName evidence="4">GLPGLI family protein</fullName>
    </recommendedName>
</protein>
<sequence length="152" mass="17386">MKKCILSTLLLCLSGTLFAQTSSTSYNNFHKSVIYSISSYPDNIIANTNVSFLKFQLNKDKTLDHVEFSDNTNLEFRNEFVKRFKELNSTALYSYLAEMNVNDRAILIPLRVNAPSKTNTQISSKEFQMLYLFNGKPLSSRVFLCPAIQITF</sequence>
<dbReference type="Proteomes" id="UP001597545">
    <property type="component" value="Unassembled WGS sequence"/>
</dbReference>
<evidence type="ECO:0000313" key="3">
    <source>
        <dbReference type="Proteomes" id="UP001597545"/>
    </source>
</evidence>
<organism evidence="2 3">
    <name type="scientific">Sphingobacterium suaedae</name>
    <dbReference type="NCBI Taxonomy" id="1686402"/>
    <lineage>
        <taxon>Bacteria</taxon>
        <taxon>Pseudomonadati</taxon>
        <taxon>Bacteroidota</taxon>
        <taxon>Sphingobacteriia</taxon>
        <taxon>Sphingobacteriales</taxon>
        <taxon>Sphingobacteriaceae</taxon>
        <taxon>Sphingobacterium</taxon>
    </lineage>
</organism>
<feature type="chain" id="PRO_5045890825" description="GLPGLI family protein" evidence="1">
    <location>
        <begin position="20"/>
        <end position="152"/>
    </location>
</feature>